<evidence type="ECO:0008006" key="3">
    <source>
        <dbReference type="Google" id="ProtNLM"/>
    </source>
</evidence>
<proteinExistence type="predicted"/>
<sequence>MKKYKYPVILLCIGMILMGLPSFSGEKKPAAGETAAVPTSPEPSVQEELEQILKSIYGAGDVQVMLTISQGEKTMYQTDVVSGITENSQDTDTDTVIVSDGEGGEQGLVQQKLSPVYQGAIILCQGADSPSVRLAITQAVSKVTGLPTDRIAVLKMK</sequence>
<organism evidence="1 2">
    <name type="scientific">Candidatus Faecousia excrementigallinarum</name>
    <dbReference type="NCBI Taxonomy" id="2840806"/>
    <lineage>
        <taxon>Bacteria</taxon>
        <taxon>Bacillati</taxon>
        <taxon>Bacillota</taxon>
        <taxon>Clostridia</taxon>
        <taxon>Eubacteriales</taxon>
        <taxon>Oscillospiraceae</taxon>
        <taxon>Faecousia</taxon>
    </lineage>
</organism>
<evidence type="ECO:0000313" key="2">
    <source>
        <dbReference type="Proteomes" id="UP000886796"/>
    </source>
</evidence>
<gene>
    <name evidence="1" type="ORF">IAB74_03870</name>
</gene>
<evidence type="ECO:0000313" key="1">
    <source>
        <dbReference type="EMBL" id="HIQ67631.1"/>
    </source>
</evidence>
<protein>
    <recommendedName>
        <fullName evidence="3">Stage III sporulation protein AG</fullName>
    </recommendedName>
</protein>
<comment type="caution">
    <text evidence="1">The sequence shown here is derived from an EMBL/GenBank/DDBJ whole genome shotgun (WGS) entry which is preliminary data.</text>
</comment>
<reference evidence="1" key="1">
    <citation type="submission" date="2020-10" db="EMBL/GenBank/DDBJ databases">
        <authorList>
            <person name="Gilroy R."/>
        </authorList>
    </citation>
    <scope>NUCLEOTIDE SEQUENCE</scope>
    <source>
        <strain evidence="1">13361</strain>
    </source>
</reference>
<accession>A0A9D0Z1M3</accession>
<name>A0A9D0Z1M3_9FIRM</name>
<dbReference type="Proteomes" id="UP000886796">
    <property type="component" value="Unassembled WGS sequence"/>
</dbReference>
<reference evidence="1" key="2">
    <citation type="journal article" date="2021" name="PeerJ">
        <title>Extensive microbial diversity within the chicken gut microbiome revealed by metagenomics and culture.</title>
        <authorList>
            <person name="Gilroy R."/>
            <person name="Ravi A."/>
            <person name="Getino M."/>
            <person name="Pursley I."/>
            <person name="Horton D.L."/>
            <person name="Alikhan N.F."/>
            <person name="Baker D."/>
            <person name="Gharbi K."/>
            <person name="Hall N."/>
            <person name="Watson M."/>
            <person name="Adriaenssens E.M."/>
            <person name="Foster-Nyarko E."/>
            <person name="Jarju S."/>
            <person name="Secka A."/>
            <person name="Antonio M."/>
            <person name="Oren A."/>
            <person name="Chaudhuri R.R."/>
            <person name="La Ragione R."/>
            <person name="Hildebrand F."/>
            <person name="Pallen M.J."/>
        </authorList>
    </citation>
    <scope>NUCLEOTIDE SEQUENCE</scope>
    <source>
        <strain evidence="1">13361</strain>
    </source>
</reference>
<dbReference type="AlphaFoldDB" id="A0A9D0Z1M3"/>
<dbReference type="EMBL" id="DVFK01000058">
    <property type="protein sequence ID" value="HIQ67631.1"/>
    <property type="molecule type" value="Genomic_DNA"/>
</dbReference>